<name>A0A8H7CFD8_9AGAR</name>
<feature type="compositionally biased region" description="Basic and acidic residues" evidence="1">
    <location>
        <begin position="68"/>
        <end position="85"/>
    </location>
</feature>
<dbReference type="Proteomes" id="UP000620124">
    <property type="component" value="Unassembled WGS sequence"/>
</dbReference>
<evidence type="ECO:0000313" key="3">
    <source>
        <dbReference type="Proteomes" id="UP000620124"/>
    </source>
</evidence>
<dbReference type="OrthoDB" id="3068887at2759"/>
<sequence>MRKQTTRLRRADGTLRGSSVEAEQTGTPPRPKRAAAIRATQLNAIPFESGGAFDSQVASQEFTEALYKEAEQSMHVHARSESPQRRREKRPHRSVEAEEEPNHLRAELETTKAELKKTKAELEKTKAKLRARKQALGRAQRQVEQWRTAAMKVSAAVERAAKEISIATEGPGQDVPIIILSDSD</sequence>
<protein>
    <submittedName>
        <fullName evidence="2">Uncharacterized protein</fullName>
    </submittedName>
</protein>
<accession>A0A8H7CFD8</accession>
<feature type="compositionally biased region" description="Basic and acidic residues" evidence="1">
    <location>
        <begin position="93"/>
        <end position="113"/>
    </location>
</feature>
<dbReference type="EMBL" id="JACAZI010000024">
    <property type="protein sequence ID" value="KAF7335634.1"/>
    <property type="molecule type" value="Genomic_DNA"/>
</dbReference>
<gene>
    <name evidence="2" type="ORF">MVEN_02218300</name>
</gene>
<keyword evidence="3" id="KW-1185">Reference proteome</keyword>
<evidence type="ECO:0000256" key="1">
    <source>
        <dbReference type="SAM" id="MobiDB-lite"/>
    </source>
</evidence>
<dbReference type="AlphaFoldDB" id="A0A8H7CFD8"/>
<evidence type="ECO:0000313" key="2">
    <source>
        <dbReference type="EMBL" id="KAF7335634.1"/>
    </source>
</evidence>
<reference evidence="2" key="1">
    <citation type="submission" date="2020-05" db="EMBL/GenBank/DDBJ databases">
        <title>Mycena genomes resolve the evolution of fungal bioluminescence.</title>
        <authorList>
            <person name="Tsai I.J."/>
        </authorList>
    </citation>
    <scope>NUCLEOTIDE SEQUENCE</scope>
    <source>
        <strain evidence="2">CCC161011</strain>
    </source>
</reference>
<feature type="region of interest" description="Disordered" evidence="1">
    <location>
        <begin position="1"/>
        <end position="33"/>
    </location>
</feature>
<feature type="region of interest" description="Disordered" evidence="1">
    <location>
        <begin position="68"/>
        <end position="113"/>
    </location>
</feature>
<comment type="caution">
    <text evidence="2">The sequence shown here is derived from an EMBL/GenBank/DDBJ whole genome shotgun (WGS) entry which is preliminary data.</text>
</comment>
<organism evidence="2 3">
    <name type="scientific">Mycena venus</name>
    <dbReference type="NCBI Taxonomy" id="2733690"/>
    <lineage>
        <taxon>Eukaryota</taxon>
        <taxon>Fungi</taxon>
        <taxon>Dikarya</taxon>
        <taxon>Basidiomycota</taxon>
        <taxon>Agaricomycotina</taxon>
        <taxon>Agaricomycetes</taxon>
        <taxon>Agaricomycetidae</taxon>
        <taxon>Agaricales</taxon>
        <taxon>Marasmiineae</taxon>
        <taxon>Mycenaceae</taxon>
        <taxon>Mycena</taxon>
    </lineage>
</organism>
<proteinExistence type="predicted"/>